<feature type="transmembrane region" description="Helical" evidence="1">
    <location>
        <begin position="30"/>
        <end position="46"/>
    </location>
</feature>
<evidence type="ECO:0000313" key="2">
    <source>
        <dbReference type="EMBL" id="MPN42094.1"/>
    </source>
</evidence>
<sequence length="117" mass="12945">MRYANLTAAIIISAVLPLFAFMQGHVIIPLMIPVIFLGNLALVLVCDKFWRKGVIIFAPVLKTITLYVLSRTLLNMLGLQNKVADAILLSMGWPQLITAILGIILAMQLEKRLTSVK</sequence>
<reference evidence="2" key="1">
    <citation type="submission" date="2019-08" db="EMBL/GenBank/DDBJ databases">
        <authorList>
            <person name="Kucharzyk K."/>
            <person name="Murdoch R.W."/>
            <person name="Higgins S."/>
            <person name="Loffler F."/>
        </authorList>
    </citation>
    <scope>NUCLEOTIDE SEQUENCE</scope>
</reference>
<evidence type="ECO:0000256" key="1">
    <source>
        <dbReference type="SAM" id="Phobius"/>
    </source>
</evidence>
<organism evidence="2">
    <name type="scientific">bioreactor metagenome</name>
    <dbReference type="NCBI Taxonomy" id="1076179"/>
    <lineage>
        <taxon>unclassified sequences</taxon>
        <taxon>metagenomes</taxon>
        <taxon>ecological metagenomes</taxon>
    </lineage>
</organism>
<protein>
    <submittedName>
        <fullName evidence="2">Uncharacterized protein</fullName>
    </submittedName>
</protein>
<keyword evidence="1" id="KW-0472">Membrane</keyword>
<proteinExistence type="predicted"/>
<accession>A0A645I0Y1</accession>
<feature type="transmembrane region" description="Helical" evidence="1">
    <location>
        <begin position="53"/>
        <end position="74"/>
    </location>
</feature>
<keyword evidence="1" id="KW-0812">Transmembrane</keyword>
<dbReference type="AlphaFoldDB" id="A0A645I0Y1"/>
<dbReference type="EMBL" id="VSSQ01099587">
    <property type="protein sequence ID" value="MPN42094.1"/>
    <property type="molecule type" value="Genomic_DNA"/>
</dbReference>
<feature type="transmembrane region" description="Helical" evidence="1">
    <location>
        <begin position="86"/>
        <end position="107"/>
    </location>
</feature>
<name>A0A645I0Y1_9ZZZZ</name>
<keyword evidence="1" id="KW-1133">Transmembrane helix</keyword>
<gene>
    <name evidence="2" type="ORF">SDC9_189650</name>
</gene>
<comment type="caution">
    <text evidence="2">The sequence shown here is derived from an EMBL/GenBank/DDBJ whole genome shotgun (WGS) entry which is preliminary data.</text>
</comment>